<gene>
    <name evidence="5" type="ORF">ACFQZV_03800</name>
</gene>
<evidence type="ECO:0000256" key="3">
    <source>
        <dbReference type="ARBA" id="ARBA00023163"/>
    </source>
</evidence>
<comment type="caution">
    <text evidence="5">The sequence shown here is derived from an EMBL/GenBank/DDBJ whole genome shotgun (WGS) entry which is preliminary data.</text>
</comment>
<organism evidence="5 6">
    <name type="scientific">Microbacterium koreense</name>
    <dbReference type="NCBI Taxonomy" id="323761"/>
    <lineage>
        <taxon>Bacteria</taxon>
        <taxon>Bacillati</taxon>
        <taxon>Actinomycetota</taxon>
        <taxon>Actinomycetes</taxon>
        <taxon>Micrococcales</taxon>
        <taxon>Microbacteriaceae</taxon>
        <taxon>Microbacterium</taxon>
    </lineage>
</organism>
<dbReference type="SUPFAM" id="SSF46785">
    <property type="entry name" value="Winged helix' DNA-binding domain"/>
    <property type="match status" value="1"/>
</dbReference>
<keyword evidence="2" id="KW-0238">DNA-binding</keyword>
<accession>A0ABW2ZP94</accession>
<dbReference type="InterPro" id="IPR036390">
    <property type="entry name" value="WH_DNA-bd_sf"/>
</dbReference>
<dbReference type="Pfam" id="PF12802">
    <property type="entry name" value="MarR_2"/>
    <property type="match status" value="1"/>
</dbReference>
<dbReference type="SMART" id="SM00347">
    <property type="entry name" value="HTH_MARR"/>
    <property type="match status" value="1"/>
</dbReference>
<dbReference type="PANTHER" id="PTHR42756:SF1">
    <property type="entry name" value="TRANSCRIPTIONAL REPRESSOR OF EMRAB OPERON"/>
    <property type="match status" value="1"/>
</dbReference>
<protein>
    <submittedName>
        <fullName evidence="5">MarR family winged helix-turn-helix transcriptional regulator</fullName>
    </submittedName>
</protein>
<name>A0ABW2ZP94_9MICO</name>
<dbReference type="Gene3D" id="1.10.10.10">
    <property type="entry name" value="Winged helix-like DNA-binding domain superfamily/Winged helix DNA-binding domain"/>
    <property type="match status" value="1"/>
</dbReference>
<dbReference type="EMBL" id="JBHTIM010000001">
    <property type="protein sequence ID" value="MFD0780422.1"/>
    <property type="molecule type" value="Genomic_DNA"/>
</dbReference>
<reference evidence="6" key="1">
    <citation type="journal article" date="2019" name="Int. J. Syst. Evol. Microbiol.">
        <title>The Global Catalogue of Microorganisms (GCM) 10K type strain sequencing project: providing services to taxonomists for standard genome sequencing and annotation.</title>
        <authorList>
            <consortium name="The Broad Institute Genomics Platform"/>
            <consortium name="The Broad Institute Genome Sequencing Center for Infectious Disease"/>
            <person name="Wu L."/>
            <person name="Ma J."/>
        </authorList>
    </citation>
    <scope>NUCLEOTIDE SEQUENCE [LARGE SCALE GENOMIC DNA]</scope>
    <source>
        <strain evidence="6">CCUG 50754</strain>
    </source>
</reference>
<proteinExistence type="predicted"/>
<evidence type="ECO:0000313" key="6">
    <source>
        <dbReference type="Proteomes" id="UP001597042"/>
    </source>
</evidence>
<evidence type="ECO:0000256" key="1">
    <source>
        <dbReference type="ARBA" id="ARBA00023015"/>
    </source>
</evidence>
<dbReference type="PROSITE" id="PS50995">
    <property type="entry name" value="HTH_MARR_2"/>
    <property type="match status" value="1"/>
</dbReference>
<dbReference type="Proteomes" id="UP001597042">
    <property type="component" value="Unassembled WGS sequence"/>
</dbReference>
<keyword evidence="3" id="KW-0804">Transcription</keyword>
<evidence type="ECO:0000313" key="5">
    <source>
        <dbReference type="EMBL" id="MFD0780422.1"/>
    </source>
</evidence>
<feature type="domain" description="HTH marR-type" evidence="4">
    <location>
        <begin position="3"/>
        <end position="137"/>
    </location>
</feature>
<evidence type="ECO:0000259" key="4">
    <source>
        <dbReference type="PROSITE" id="PS50995"/>
    </source>
</evidence>
<dbReference type="InterPro" id="IPR000835">
    <property type="entry name" value="HTH_MarR-typ"/>
</dbReference>
<keyword evidence="6" id="KW-1185">Reference proteome</keyword>
<keyword evidence="1" id="KW-0805">Transcription regulation</keyword>
<dbReference type="InterPro" id="IPR036388">
    <property type="entry name" value="WH-like_DNA-bd_sf"/>
</dbReference>
<sequence length="156" mass="16763">MSDVDVLSLVSLAGGALGAHVRDRLRERGFVGLSTRHGYVFQRLQVEPHSISDLARTLDVTQQAMSKTVAELAGSGYVETVADPRDARRKSVQLTARARAAIDAARQIRAELRASVLQHVTVADVDRAGAVLTVLLDQLGVGARIAERSVPDPTEE</sequence>
<dbReference type="PANTHER" id="PTHR42756">
    <property type="entry name" value="TRANSCRIPTIONAL REGULATOR, MARR"/>
    <property type="match status" value="1"/>
</dbReference>
<evidence type="ECO:0000256" key="2">
    <source>
        <dbReference type="ARBA" id="ARBA00023125"/>
    </source>
</evidence>
<dbReference type="RefSeq" id="WP_378750701.1">
    <property type="nucleotide sequence ID" value="NZ_JBHSSV010000003.1"/>
</dbReference>